<dbReference type="OrthoDB" id="6197337at2"/>
<dbReference type="EMBL" id="FXAZ01000006">
    <property type="protein sequence ID" value="SMG55669.1"/>
    <property type="molecule type" value="Genomic_DNA"/>
</dbReference>
<accession>A0A1X7LRA9</accession>
<keyword evidence="3" id="KW-1185">Reference proteome</keyword>
<evidence type="ECO:0000313" key="2">
    <source>
        <dbReference type="EMBL" id="SMG55669.1"/>
    </source>
</evidence>
<dbReference type="AlphaFoldDB" id="A0A1X7LRA9"/>
<dbReference type="RefSeq" id="WP_085497151.1">
    <property type="nucleotide sequence ID" value="NZ_FXAZ01000006.1"/>
</dbReference>
<feature type="region of interest" description="Disordered" evidence="1">
    <location>
        <begin position="156"/>
        <end position="175"/>
    </location>
</feature>
<dbReference type="PIRSF" id="PIRSF034981">
    <property type="entry name" value="Eut_put"/>
    <property type="match status" value="1"/>
</dbReference>
<dbReference type="STRING" id="1852522.SAMN06295960_3957"/>
<evidence type="ECO:0000256" key="1">
    <source>
        <dbReference type="SAM" id="MobiDB-lite"/>
    </source>
</evidence>
<sequence length="267" mass="29443">MNTEALDRAAIVEAVTQEVMKRLEAASAHEASTRAAAAKQAVILATEPAPDVERALAPSYQVQYYEEALRDCDVLIIPKVCIQLLANLANAISAGARERFVMTMLLKGKAVIVLEEGLQYRKYKASAPVLLYKQYDGYVDKLKSFGIRVMKESELQMNGPEHPAASESSAYGKPSEQAMAPVEGDASDALPLIHSEHAACSSDSCSLSAANEGGRKPEVWTRKVLTEAELKKLVLQRKTEIVIDRNCIITPLAQDYLRMQRMQVHRR</sequence>
<gene>
    <name evidence="2" type="ORF">SAMN06295960_3957</name>
</gene>
<reference evidence="2 3" key="1">
    <citation type="submission" date="2017-04" db="EMBL/GenBank/DDBJ databases">
        <authorList>
            <person name="Afonso C.L."/>
            <person name="Miller P.J."/>
            <person name="Scott M.A."/>
            <person name="Spackman E."/>
            <person name="Goraichik I."/>
            <person name="Dimitrov K.M."/>
            <person name="Suarez D.L."/>
            <person name="Swayne D.E."/>
        </authorList>
    </citation>
    <scope>NUCLEOTIDE SEQUENCE [LARGE SCALE GENOMIC DNA]</scope>
    <source>
        <strain evidence="2 3">11</strain>
    </source>
</reference>
<name>A0A1X7LRA9_9BACL</name>
<organism evidence="2 3">
    <name type="scientific">Paenibacillus aquistagni</name>
    <dbReference type="NCBI Taxonomy" id="1852522"/>
    <lineage>
        <taxon>Bacteria</taxon>
        <taxon>Bacillati</taxon>
        <taxon>Bacillota</taxon>
        <taxon>Bacilli</taxon>
        <taxon>Bacillales</taxon>
        <taxon>Paenibacillaceae</taxon>
        <taxon>Paenibacillus</taxon>
    </lineage>
</organism>
<evidence type="ECO:0000313" key="3">
    <source>
        <dbReference type="Proteomes" id="UP000193834"/>
    </source>
</evidence>
<dbReference type="InterPro" id="IPR013372">
    <property type="entry name" value="Eut_put"/>
</dbReference>
<proteinExistence type="predicted"/>
<dbReference type="Proteomes" id="UP000193834">
    <property type="component" value="Unassembled WGS sequence"/>
</dbReference>
<protein>
    <submittedName>
        <fullName evidence="2">Ethanolamine utilization protein</fullName>
    </submittedName>
</protein>